<reference evidence="3" key="1">
    <citation type="submission" date="2017-03" db="EMBL/GenBank/DDBJ databases">
        <title>Draft genome sequence of Moraxella equi CCUG 4950T type strain.</title>
        <authorList>
            <person name="Salva-Serra F."/>
            <person name="Engstrom-Jakobsson H."/>
            <person name="Thorell K."/>
            <person name="Jaen-Luchoro D."/>
            <person name="Gonzales-Siles L."/>
            <person name="Karlsson R."/>
            <person name="Yazdan S."/>
            <person name="Boulund F."/>
            <person name="Johnning A."/>
            <person name="Engstrand L."/>
            <person name="Kristiansson E."/>
            <person name="Moore E."/>
        </authorList>
    </citation>
    <scope>NUCLEOTIDE SEQUENCE [LARGE SCALE GENOMIC DNA]</scope>
    <source>
        <strain evidence="3">CCUG 4441</strain>
    </source>
</reference>
<organism evidence="2 3">
    <name type="scientific">Moraxella lacunata</name>
    <dbReference type="NCBI Taxonomy" id="477"/>
    <lineage>
        <taxon>Bacteria</taxon>
        <taxon>Pseudomonadati</taxon>
        <taxon>Pseudomonadota</taxon>
        <taxon>Gammaproteobacteria</taxon>
        <taxon>Moraxellales</taxon>
        <taxon>Moraxellaceae</taxon>
        <taxon>Moraxella</taxon>
    </lineage>
</organism>
<feature type="transmembrane region" description="Helical" evidence="1">
    <location>
        <begin position="106"/>
        <end position="127"/>
    </location>
</feature>
<keyword evidence="1" id="KW-0812">Transmembrane</keyword>
<keyword evidence="1" id="KW-1133">Transmembrane helix</keyword>
<evidence type="ECO:0008006" key="4">
    <source>
        <dbReference type="Google" id="ProtNLM"/>
    </source>
</evidence>
<protein>
    <recommendedName>
        <fullName evidence="4">Amino-acid metabolite efflux pump</fullName>
    </recommendedName>
</protein>
<evidence type="ECO:0000313" key="2">
    <source>
        <dbReference type="EMBL" id="OPH38292.1"/>
    </source>
</evidence>
<accession>A0A1V4H074</accession>
<feature type="transmembrane region" description="Helical" evidence="1">
    <location>
        <begin position="74"/>
        <end position="94"/>
    </location>
</feature>
<dbReference type="RefSeq" id="WP_079363943.1">
    <property type="nucleotide sequence ID" value="NZ_MXAN01000019.1"/>
</dbReference>
<dbReference type="EMBL" id="MXAN01000019">
    <property type="protein sequence ID" value="OPH38292.1"/>
    <property type="molecule type" value="Genomic_DNA"/>
</dbReference>
<evidence type="ECO:0000313" key="3">
    <source>
        <dbReference type="Proteomes" id="UP000191025"/>
    </source>
</evidence>
<feature type="transmembrane region" description="Helical" evidence="1">
    <location>
        <begin position="24"/>
        <end position="41"/>
    </location>
</feature>
<comment type="caution">
    <text evidence="2">The sequence shown here is derived from an EMBL/GenBank/DDBJ whole genome shotgun (WGS) entry which is preliminary data.</text>
</comment>
<evidence type="ECO:0000256" key="1">
    <source>
        <dbReference type="SAM" id="Phobius"/>
    </source>
</evidence>
<feature type="transmembrane region" description="Helical" evidence="1">
    <location>
        <begin position="50"/>
        <end position="68"/>
    </location>
</feature>
<gene>
    <name evidence="2" type="ORF">B5J94_03920</name>
</gene>
<keyword evidence="1" id="KW-0472">Membrane</keyword>
<dbReference type="SUPFAM" id="SSF103481">
    <property type="entry name" value="Multidrug resistance efflux transporter EmrE"/>
    <property type="match status" value="1"/>
</dbReference>
<dbReference type="InterPro" id="IPR037185">
    <property type="entry name" value="EmrE-like"/>
</dbReference>
<dbReference type="AlphaFoldDB" id="A0A1V4H074"/>
<name>A0A1V4H074_MORLA</name>
<sequence>MSFGQFALLFSAISVGMPTGLAALIHQAQVFFTVIIACVFWREPLKANHLIAMSLAGLGLGLVGVGQYQGQLPMLGAALMLAAALVWAIGNTLVKKIGSVNALSLVVWGNVVTVLLFGLTAWGLYGINGVAEQIIGMT</sequence>
<dbReference type="Proteomes" id="UP000191025">
    <property type="component" value="Unassembled WGS sequence"/>
</dbReference>
<proteinExistence type="predicted"/>